<dbReference type="eggNOG" id="COG0456">
    <property type="taxonomic scope" value="Bacteria"/>
</dbReference>
<sequence length="160" mass="17891">MNLQIIKVDYSDEKQGVDLCYLLNEYAKDPMGGGEALNKKVLNSLPAKLQDFPGATSFIAYLDNQPAGLVNGFLGFSTFKAQPLFNIHDFAVLKKYRGMKVSSQLMKTIDEYAKEQCCCKITLEVLNKNQIALQAYKNFGFAAYELDPKAGQAIFLEKEI</sequence>
<keyword evidence="5" id="KW-1185">Reference proteome</keyword>
<dbReference type="Proteomes" id="UP000004947">
    <property type="component" value="Unassembled WGS sequence"/>
</dbReference>
<evidence type="ECO:0000256" key="2">
    <source>
        <dbReference type="ARBA" id="ARBA00023315"/>
    </source>
</evidence>
<name>A6DNN1_9BACT</name>
<evidence type="ECO:0000313" key="5">
    <source>
        <dbReference type="Proteomes" id="UP000004947"/>
    </source>
</evidence>
<dbReference type="RefSeq" id="WP_007279469.1">
    <property type="nucleotide sequence ID" value="NZ_ABCK01000014.1"/>
</dbReference>
<organism evidence="4 5">
    <name type="scientific">Lentisphaera araneosa HTCC2155</name>
    <dbReference type="NCBI Taxonomy" id="313628"/>
    <lineage>
        <taxon>Bacteria</taxon>
        <taxon>Pseudomonadati</taxon>
        <taxon>Lentisphaerota</taxon>
        <taxon>Lentisphaeria</taxon>
        <taxon>Lentisphaerales</taxon>
        <taxon>Lentisphaeraceae</taxon>
        <taxon>Lentisphaera</taxon>
    </lineage>
</organism>
<keyword evidence="2" id="KW-0012">Acyltransferase</keyword>
<proteinExistence type="predicted"/>
<dbReference type="PANTHER" id="PTHR10545">
    <property type="entry name" value="DIAMINE N-ACETYLTRANSFERASE"/>
    <property type="match status" value="1"/>
</dbReference>
<keyword evidence="1 4" id="KW-0808">Transferase</keyword>
<dbReference type="AlphaFoldDB" id="A6DNN1"/>
<protein>
    <submittedName>
        <fullName evidence="4">GCN5-related N-acetyltransferase</fullName>
    </submittedName>
</protein>
<dbReference type="OrthoDB" id="9799601at2"/>
<dbReference type="CDD" id="cd04301">
    <property type="entry name" value="NAT_SF"/>
    <property type="match status" value="1"/>
</dbReference>
<dbReference type="InterPro" id="IPR051016">
    <property type="entry name" value="Diverse_Substrate_AcTransf"/>
</dbReference>
<dbReference type="PROSITE" id="PS51186">
    <property type="entry name" value="GNAT"/>
    <property type="match status" value="1"/>
</dbReference>
<dbReference type="STRING" id="313628.LNTAR_18625"/>
<dbReference type="Pfam" id="PF00583">
    <property type="entry name" value="Acetyltransf_1"/>
    <property type="match status" value="1"/>
</dbReference>
<feature type="domain" description="N-acetyltransferase" evidence="3">
    <location>
        <begin position="6"/>
        <end position="160"/>
    </location>
</feature>
<reference evidence="4 5" key="1">
    <citation type="journal article" date="2010" name="J. Bacteriol.">
        <title>Genome sequence of Lentisphaera araneosa HTCC2155T, the type species of the order Lentisphaerales in the phylum Lentisphaerae.</title>
        <authorList>
            <person name="Thrash J.C."/>
            <person name="Cho J.C."/>
            <person name="Vergin K.L."/>
            <person name="Morris R.M."/>
            <person name="Giovannoni S.J."/>
        </authorList>
    </citation>
    <scope>NUCLEOTIDE SEQUENCE [LARGE SCALE GENOMIC DNA]</scope>
    <source>
        <strain evidence="4 5">HTCC2155</strain>
    </source>
</reference>
<dbReference type="Gene3D" id="3.40.630.30">
    <property type="match status" value="1"/>
</dbReference>
<dbReference type="SUPFAM" id="SSF55729">
    <property type="entry name" value="Acyl-CoA N-acyltransferases (Nat)"/>
    <property type="match status" value="1"/>
</dbReference>
<dbReference type="InterPro" id="IPR000182">
    <property type="entry name" value="GNAT_dom"/>
</dbReference>
<dbReference type="InterPro" id="IPR016181">
    <property type="entry name" value="Acyl_CoA_acyltransferase"/>
</dbReference>
<dbReference type="PANTHER" id="PTHR10545:SF29">
    <property type="entry name" value="GH14572P-RELATED"/>
    <property type="match status" value="1"/>
</dbReference>
<dbReference type="EMBL" id="ABCK01000014">
    <property type="protein sequence ID" value="EDM26690.1"/>
    <property type="molecule type" value="Genomic_DNA"/>
</dbReference>
<evidence type="ECO:0000259" key="3">
    <source>
        <dbReference type="PROSITE" id="PS51186"/>
    </source>
</evidence>
<evidence type="ECO:0000313" key="4">
    <source>
        <dbReference type="EMBL" id="EDM26690.1"/>
    </source>
</evidence>
<gene>
    <name evidence="4" type="ORF">LNTAR_18625</name>
</gene>
<accession>A6DNN1</accession>
<evidence type="ECO:0000256" key="1">
    <source>
        <dbReference type="ARBA" id="ARBA00022679"/>
    </source>
</evidence>
<dbReference type="GO" id="GO:0008080">
    <property type="term" value="F:N-acetyltransferase activity"/>
    <property type="evidence" value="ECO:0007669"/>
    <property type="project" value="UniProtKB-ARBA"/>
</dbReference>
<comment type="caution">
    <text evidence="4">The sequence shown here is derived from an EMBL/GenBank/DDBJ whole genome shotgun (WGS) entry which is preliminary data.</text>
</comment>